<evidence type="ECO:0000313" key="3">
    <source>
        <dbReference type="Proteomes" id="UP000005726"/>
    </source>
</evidence>
<dbReference type="STRING" id="663321.REG_0022"/>
<dbReference type="RefSeq" id="WP_006704027.1">
    <property type="nucleotide sequence ID" value="NZ_CAWLGB010000001.1"/>
</dbReference>
<dbReference type="Proteomes" id="UP000005726">
    <property type="component" value="Unassembled WGS sequence"/>
</dbReference>
<dbReference type="Pfam" id="PF04014">
    <property type="entry name" value="MazE_antitoxin"/>
    <property type="match status" value="1"/>
</dbReference>
<sequence>MSMMFNTRQFCAGNSQAVRIPAEMAFPPKTELVVHREGNRIIVEPREKTLGSIPILLHALNQHVTDSRPEFEETERDWS</sequence>
<feature type="domain" description="SpoVT-AbrB" evidence="1">
    <location>
        <begin position="13"/>
        <end position="48"/>
    </location>
</feature>
<dbReference type="InterPro" id="IPR037914">
    <property type="entry name" value="SpoVT-AbrB_sf"/>
</dbReference>
<dbReference type="AlphaFoldDB" id="E0WRR6"/>
<dbReference type="Gene3D" id="2.10.260.10">
    <property type="match status" value="1"/>
</dbReference>
<evidence type="ECO:0000259" key="1">
    <source>
        <dbReference type="Pfam" id="PF04014"/>
    </source>
</evidence>
<dbReference type="GO" id="GO:0003677">
    <property type="term" value="F:DNA binding"/>
    <property type="evidence" value="ECO:0007669"/>
    <property type="project" value="InterPro"/>
</dbReference>
<dbReference type="HOGENOM" id="CLU_162018_4_0_6"/>
<evidence type="ECO:0000313" key="2">
    <source>
        <dbReference type="EMBL" id="EFL92290.1"/>
    </source>
</evidence>
<dbReference type="eggNOG" id="COG4456">
    <property type="taxonomic scope" value="Bacteria"/>
</dbReference>
<dbReference type="EMBL" id="GL379589">
    <property type="protein sequence ID" value="EFL92290.1"/>
    <property type="molecule type" value="Genomic_DNA"/>
</dbReference>
<gene>
    <name evidence="2" type="ORF">REG_0022</name>
</gene>
<accession>E0WRR6</accession>
<keyword evidence="3" id="KW-1185">Reference proteome</keyword>
<proteinExistence type="predicted"/>
<dbReference type="SUPFAM" id="SSF89447">
    <property type="entry name" value="AbrB/MazE/MraZ-like"/>
    <property type="match status" value="1"/>
</dbReference>
<reference evidence="2" key="1">
    <citation type="journal article" date="2009" name="Environ. Microbiol.">
        <title>Dynamics of genome evolution in facultative symbionts of aphids.</title>
        <authorList>
            <person name="Degnan P.H."/>
            <person name="Leonardo T.E."/>
            <person name="Cass B.N."/>
            <person name="Hurwitz B."/>
            <person name="Stern D."/>
            <person name="Gibbs R.A."/>
            <person name="Richards S."/>
            <person name="Moran N.A."/>
        </authorList>
    </citation>
    <scope>NUCLEOTIDE SEQUENCE [LARGE SCALE GENOMIC DNA]</scope>
    <source>
        <strain evidence="2">LSR1</strain>
    </source>
</reference>
<organism evidence="2 3">
    <name type="scientific">Candidatus Regiella insecticola LSR1</name>
    <dbReference type="NCBI Taxonomy" id="663321"/>
    <lineage>
        <taxon>Bacteria</taxon>
        <taxon>Pseudomonadati</taxon>
        <taxon>Pseudomonadota</taxon>
        <taxon>Gammaproteobacteria</taxon>
        <taxon>Enterobacterales</taxon>
        <taxon>Enterobacteriaceae</taxon>
        <taxon>aphid secondary symbionts</taxon>
        <taxon>Candidatus Regiella</taxon>
    </lineage>
</organism>
<dbReference type="InterPro" id="IPR007159">
    <property type="entry name" value="SpoVT-AbrB_dom"/>
</dbReference>
<name>E0WRR6_9ENTR</name>
<protein>
    <submittedName>
        <fullName evidence="2">SpoVT/AbrB domain-containing addiction module</fullName>
    </submittedName>
</protein>